<keyword evidence="1" id="KW-1133">Transmembrane helix</keyword>
<name>A0A914UV37_9BILA</name>
<sequence length="151" mass="17085">MQSHWHYAPPTVDNSAQSVGRVAKARMAMSALAWDSGFPREFAGHNQSVNDVLNFFRQRRHNFTVESPTRFLTSAVILCDVLGALCLILNLFVISALIRNRKRVLKNVFYVIVLHCAIVDLIRGSCLIAWGMPHLLLRNMGRVEDRLLGLK</sequence>
<evidence type="ECO:0000313" key="3">
    <source>
        <dbReference type="WBParaSite" id="PSAMB.scaffold12865size2543.g35152.t1"/>
    </source>
</evidence>
<feature type="transmembrane region" description="Helical" evidence="1">
    <location>
        <begin position="71"/>
        <end position="97"/>
    </location>
</feature>
<keyword evidence="1" id="KW-0472">Membrane</keyword>
<keyword evidence="2" id="KW-1185">Reference proteome</keyword>
<feature type="transmembrane region" description="Helical" evidence="1">
    <location>
        <begin position="109"/>
        <end position="132"/>
    </location>
</feature>
<protein>
    <submittedName>
        <fullName evidence="3">G_PROTEIN_RECEP_F1_2 domain-containing protein</fullName>
    </submittedName>
</protein>
<organism evidence="2 3">
    <name type="scientific">Plectus sambesii</name>
    <dbReference type="NCBI Taxonomy" id="2011161"/>
    <lineage>
        <taxon>Eukaryota</taxon>
        <taxon>Metazoa</taxon>
        <taxon>Ecdysozoa</taxon>
        <taxon>Nematoda</taxon>
        <taxon>Chromadorea</taxon>
        <taxon>Plectida</taxon>
        <taxon>Plectina</taxon>
        <taxon>Plectoidea</taxon>
        <taxon>Plectidae</taxon>
        <taxon>Plectus</taxon>
    </lineage>
</organism>
<dbReference type="Gene3D" id="1.20.1070.10">
    <property type="entry name" value="Rhodopsin 7-helix transmembrane proteins"/>
    <property type="match status" value="1"/>
</dbReference>
<dbReference type="SUPFAM" id="SSF81321">
    <property type="entry name" value="Family A G protein-coupled receptor-like"/>
    <property type="match status" value="1"/>
</dbReference>
<evidence type="ECO:0000313" key="2">
    <source>
        <dbReference type="Proteomes" id="UP000887566"/>
    </source>
</evidence>
<dbReference type="AlphaFoldDB" id="A0A914UV37"/>
<reference evidence="3" key="1">
    <citation type="submission" date="2022-11" db="UniProtKB">
        <authorList>
            <consortium name="WormBaseParasite"/>
        </authorList>
    </citation>
    <scope>IDENTIFICATION</scope>
</reference>
<dbReference type="WBParaSite" id="PSAMB.scaffold12865size2543.g35152.t1">
    <property type="protein sequence ID" value="PSAMB.scaffold12865size2543.g35152.t1"/>
    <property type="gene ID" value="PSAMB.scaffold12865size2543.g35152"/>
</dbReference>
<accession>A0A914UV37</accession>
<evidence type="ECO:0000256" key="1">
    <source>
        <dbReference type="SAM" id="Phobius"/>
    </source>
</evidence>
<keyword evidence="1" id="KW-0812">Transmembrane</keyword>
<dbReference type="Proteomes" id="UP000887566">
    <property type="component" value="Unplaced"/>
</dbReference>
<proteinExistence type="predicted"/>